<dbReference type="Proteomes" id="UP000507470">
    <property type="component" value="Unassembled WGS sequence"/>
</dbReference>
<proteinExistence type="predicted"/>
<feature type="region of interest" description="Disordered" evidence="1">
    <location>
        <begin position="1"/>
        <end position="25"/>
    </location>
</feature>
<name>A0A6J8BA72_MYTCO</name>
<evidence type="ECO:0000313" key="3">
    <source>
        <dbReference type="Proteomes" id="UP000507470"/>
    </source>
</evidence>
<evidence type="ECO:0008006" key="4">
    <source>
        <dbReference type="Google" id="ProtNLM"/>
    </source>
</evidence>
<dbReference type="OrthoDB" id="6171556at2759"/>
<dbReference type="EMBL" id="CACVKT020002886">
    <property type="protein sequence ID" value="CAC5380436.1"/>
    <property type="molecule type" value="Genomic_DNA"/>
</dbReference>
<protein>
    <recommendedName>
        <fullName evidence="4">SGNH hydrolase-type esterase domain-containing protein</fullName>
    </recommendedName>
</protein>
<organism evidence="2 3">
    <name type="scientific">Mytilus coruscus</name>
    <name type="common">Sea mussel</name>
    <dbReference type="NCBI Taxonomy" id="42192"/>
    <lineage>
        <taxon>Eukaryota</taxon>
        <taxon>Metazoa</taxon>
        <taxon>Spiralia</taxon>
        <taxon>Lophotrochozoa</taxon>
        <taxon>Mollusca</taxon>
        <taxon>Bivalvia</taxon>
        <taxon>Autobranchia</taxon>
        <taxon>Pteriomorphia</taxon>
        <taxon>Mytilida</taxon>
        <taxon>Mytiloidea</taxon>
        <taxon>Mytilidae</taxon>
        <taxon>Mytilinae</taxon>
        <taxon>Mytilus</taxon>
    </lineage>
</organism>
<evidence type="ECO:0000256" key="1">
    <source>
        <dbReference type="SAM" id="MobiDB-lite"/>
    </source>
</evidence>
<dbReference type="AlphaFoldDB" id="A0A6J8BA72"/>
<evidence type="ECO:0000313" key="2">
    <source>
        <dbReference type="EMBL" id="CAC5380436.1"/>
    </source>
</evidence>
<dbReference type="Gene3D" id="3.40.50.1110">
    <property type="entry name" value="SGNH hydrolase"/>
    <property type="match status" value="1"/>
</dbReference>
<dbReference type="SUPFAM" id="SSF52266">
    <property type="entry name" value="SGNH hydrolase"/>
    <property type="match status" value="1"/>
</dbReference>
<sequence>MSQDNTNEFQEIRSKHKNNTKNDKHVIRGTSNTHEIDPTKLSSKFYTAKINAYTLDDTEEGIQALEEIPDVLVLHSLTNELKSKPNEECINKLNKIIDDIQKAYPDVKTVISLLTPRADNESLNIKAQMLSIMLKEKFNDKDNVTLCDNSIMAYKGTPMQKFLNSKDNYHLSNSGIAMSAANMRDSIDQVLGFHQRSPNYAANERNN</sequence>
<keyword evidence="3" id="KW-1185">Reference proteome</keyword>
<reference evidence="2 3" key="1">
    <citation type="submission" date="2020-06" db="EMBL/GenBank/DDBJ databases">
        <authorList>
            <person name="Li R."/>
            <person name="Bekaert M."/>
        </authorList>
    </citation>
    <scope>NUCLEOTIDE SEQUENCE [LARGE SCALE GENOMIC DNA]</scope>
    <source>
        <strain evidence="3">wild</strain>
    </source>
</reference>
<gene>
    <name evidence="2" type="ORF">MCOR_16392</name>
</gene>
<accession>A0A6J8BA72</accession>
<dbReference type="InterPro" id="IPR036514">
    <property type="entry name" value="SGNH_hydro_sf"/>
</dbReference>